<dbReference type="PANTHER" id="PTHR11232">
    <property type="entry name" value="PHOSPHOTYROSINE INTERACTION DOMAIN-CONTAINING FAMILY MEMBER"/>
    <property type="match status" value="1"/>
</dbReference>
<protein>
    <recommendedName>
        <fullName evidence="3">PID domain-containing protein</fullName>
    </recommendedName>
</protein>
<dbReference type="Pfam" id="PF00640">
    <property type="entry name" value="PID"/>
    <property type="match status" value="1"/>
</dbReference>
<keyword evidence="1" id="KW-0175">Coiled coil</keyword>
<dbReference type="InterPro" id="IPR051133">
    <property type="entry name" value="Adapter_Engulfment-Domain"/>
</dbReference>
<feature type="compositionally biased region" description="Polar residues" evidence="2">
    <location>
        <begin position="294"/>
        <end position="313"/>
    </location>
</feature>
<name>A0ABR1CN20_NECAM</name>
<dbReference type="Gene3D" id="2.30.29.30">
    <property type="entry name" value="Pleckstrin-homology domain (PH domain)/Phosphotyrosine-binding domain (PTB)"/>
    <property type="match status" value="1"/>
</dbReference>
<keyword evidence="5" id="KW-1185">Reference proteome</keyword>
<dbReference type="PANTHER" id="PTHR11232:SF77">
    <property type="entry name" value="GULP PTB DOMAIN CONTAINING ENGULFMENT ADAPTOR 1"/>
    <property type="match status" value="1"/>
</dbReference>
<dbReference type="EMBL" id="JAVFWL010000003">
    <property type="protein sequence ID" value="KAK6739747.1"/>
    <property type="molecule type" value="Genomic_DNA"/>
</dbReference>
<accession>A0ABR1CN20</accession>
<feature type="compositionally biased region" description="Pro residues" evidence="2">
    <location>
        <begin position="317"/>
        <end position="339"/>
    </location>
</feature>
<sequence>MTSKGKDLYKTFKRSISSSVNEVLSSSSQSTSGSSGAKYGGGSGKTWIHPPDVLLNGRVEYSVKFFGSQEVKEAKGTEVIRDAIHAIQFQNGVKRFESTQSGNKLQKVDIQINVEGVTIVDSKTKMALHRYPLQKISFCADDKQDKRIFSFIAKSESDPSKHECYVFLSDKMAEQITLTVGEAFDLAYKRYMDKNKTSLENQKQIFVLRKRIAELEAENQVLSERLAEAIRANKAPQLSLLDAPALPSSPMPSGPPPGLANNAIYSTPHNLQVLPNDPFVGLVTAPSQFPPTVNTTTPSQVNGHTNVTPATHYSPSGPAPSQAPPPCPVPTLAPPPPVAPRRHHAPSRANSAPVPEVGRRLQNLQLENMEDVFDDSFDPRADDKSKKQKEYDPFGDDFLDDILRTGDTASRTTLARADAAQPTADDFQKMIDKVDKRLAEMSSGFSEGRLEMGQVSPGESLGDLDENDFELIDFAVGTSKLAEVCNIESPSIVVHSVELRVSWQNLLTYMHLVLYLLKHSLYNIIFDCGVVVVELDK</sequence>
<feature type="domain" description="PID" evidence="3">
    <location>
        <begin position="59"/>
        <end position="203"/>
    </location>
</feature>
<evidence type="ECO:0000259" key="3">
    <source>
        <dbReference type="PROSITE" id="PS01179"/>
    </source>
</evidence>
<dbReference type="InterPro" id="IPR006020">
    <property type="entry name" value="PTB/PI_dom"/>
</dbReference>
<evidence type="ECO:0000313" key="4">
    <source>
        <dbReference type="EMBL" id="KAK6739747.1"/>
    </source>
</evidence>
<reference evidence="4 5" key="1">
    <citation type="submission" date="2023-08" db="EMBL/GenBank/DDBJ databases">
        <title>A Necator americanus chromosomal reference genome.</title>
        <authorList>
            <person name="Ilik V."/>
            <person name="Petrzelkova K.J."/>
            <person name="Pardy F."/>
            <person name="Fuh T."/>
            <person name="Niatou-Singa F.S."/>
            <person name="Gouil Q."/>
            <person name="Baker L."/>
            <person name="Ritchie M.E."/>
            <person name="Jex A.R."/>
            <person name="Gazzola D."/>
            <person name="Li H."/>
            <person name="Toshio Fujiwara R."/>
            <person name="Zhan B."/>
            <person name="Aroian R.V."/>
            <person name="Pafco B."/>
            <person name="Schwarz E.M."/>
        </authorList>
    </citation>
    <scope>NUCLEOTIDE SEQUENCE [LARGE SCALE GENOMIC DNA]</scope>
    <source>
        <strain evidence="4 5">Aroian</strain>
        <tissue evidence="4">Whole animal</tissue>
    </source>
</reference>
<evidence type="ECO:0000256" key="2">
    <source>
        <dbReference type="SAM" id="MobiDB-lite"/>
    </source>
</evidence>
<dbReference type="SMART" id="SM00462">
    <property type="entry name" value="PTB"/>
    <property type="match status" value="1"/>
</dbReference>
<dbReference type="PROSITE" id="PS01179">
    <property type="entry name" value="PID"/>
    <property type="match status" value="1"/>
</dbReference>
<evidence type="ECO:0000313" key="5">
    <source>
        <dbReference type="Proteomes" id="UP001303046"/>
    </source>
</evidence>
<dbReference type="SUPFAM" id="SSF50729">
    <property type="entry name" value="PH domain-like"/>
    <property type="match status" value="1"/>
</dbReference>
<dbReference type="InterPro" id="IPR011993">
    <property type="entry name" value="PH-like_dom_sf"/>
</dbReference>
<comment type="caution">
    <text evidence="4">The sequence shown here is derived from an EMBL/GenBank/DDBJ whole genome shotgun (WGS) entry which is preliminary data.</text>
</comment>
<dbReference type="Proteomes" id="UP001303046">
    <property type="component" value="Unassembled WGS sequence"/>
</dbReference>
<proteinExistence type="predicted"/>
<feature type="coiled-coil region" evidence="1">
    <location>
        <begin position="205"/>
        <end position="232"/>
    </location>
</feature>
<feature type="compositionally biased region" description="Low complexity" evidence="2">
    <location>
        <begin position="23"/>
        <end position="37"/>
    </location>
</feature>
<gene>
    <name evidence="4" type="primary">Necator_chrIII.g9081</name>
    <name evidence="4" type="ORF">RB195_008316</name>
</gene>
<evidence type="ECO:0000256" key="1">
    <source>
        <dbReference type="SAM" id="Coils"/>
    </source>
</evidence>
<feature type="region of interest" description="Disordered" evidence="2">
    <location>
        <begin position="23"/>
        <end position="43"/>
    </location>
</feature>
<dbReference type="CDD" id="cd01273">
    <property type="entry name" value="PTB_CED-6"/>
    <property type="match status" value="1"/>
</dbReference>
<feature type="region of interest" description="Disordered" evidence="2">
    <location>
        <begin position="294"/>
        <end position="356"/>
    </location>
</feature>
<organism evidence="4 5">
    <name type="scientific">Necator americanus</name>
    <name type="common">Human hookworm</name>
    <dbReference type="NCBI Taxonomy" id="51031"/>
    <lineage>
        <taxon>Eukaryota</taxon>
        <taxon>Metazoa</taxon>
        <taxon>Ecdysozoa</taxon>
        <taxon>Nematoda</taxon>
        <taxon>Chromadorea</taxon>
        <taxon>Rhabditida</taxon>
        <taxon>Rhabditina</taxon>
        <taxon>Rhabditomorpha</taxon>
        <taxon>Strongyloidea</taxon>
        <taxon>Ancylostomatidae</taxon>
        <taxon>Bunostominae</taxon>
        <taxon>Necator</taxon>
    </lineage>
</organism>